<protein>
    <recommendedName>
        <fullName evidence="7">ABC transporter substrate-binding protein</fullName>
    </recommendedName>
</protein>
<dbReference type="Proteomes" id="UP000177954">
    <property type="component" value="Unassembled WGS sequence"/>
</dbReference>
<proteinExistence type="inferred from homology"/>
<dbReference type="Gene3D" id="3.40.190.10">
    <property type="entry name" value="Periplasmic binding protein-like II"/>
    <property type="match status" value="1"/>
</dbReference>
<feature type="transmembrane region" description="Helical" evidence="4">
    <location>
        <begin position="6"/>
        <end position="26"/>
    </location>
</feature>
<dbReference type="GO" id="GO:0042956">
    <property type="term" value="P:maltodextrin transmembrane transport"/>
    <property type="evidence" value="ECO:0007669"/>
    <property type="project" value="TreeGrafter"/>
</dbReference>
<comment type="similarity">
    <text evidence="1">Belongs to the bacterial solute-binding protein 1 family.</text>
</comment>
<dbReference type="PANTHER" id="PTHR30061:SF50">
    <property type="entry name" value="MALTOSE_MALTODEXTRIN-BINDING PERIPLASMIC PROTEIN"/>
    <property type="match status" value="1"/>
</dbReference>
<organism evidence="5 6">
    <name type="scientific">Candidatus Ryanbacteria bacterium RIFCSPLOWO2_02_FULL_47_14</name>
    <dbReference type="NCBI Taxonomy" id="1802129"/>
    <lineage>
        <taxon>Bacteria</taxon>
        <taxon>Candidatus Ryaniibacteriota</taxon>
    </lineage>
</organism>
<keyword evidence="3" id="KW-0732">Signal</keyword>
<keyword evidence="4" id="KW-0812">Transmembrane</keyword>
<dbReference type="GO" id="GO:0055052">
    <property type="term" value="C:ATP-binding cassette (ABC) transporter complex, substrate-binding subunit-containing"/>
    <property type="evidence" value="ECO:0007669"/>
    <property type="project" value="TreeGrafter"/>
</dbReference>
<sequence length="430" mass="48557">MNKVQVIIIAFSIIIVIAAIIIFSLMSSGEPPRIGDGTSQLVVWGVDRKEIFQSLFETYEREFKVKIEYEVKNPRTFRQDIIEALASEKNPDLVIASADWIVANRERLAPLPSSTATPEDIENIFARIVADTFIETVTAQQKPQRVVWALPLWIDPLVLYWNKDIFAEVRRAVPPPDWTEFIKASNDIRKLGQSDVVVRAGSALGRASNIPLYKEIFSLLLLQENADLEASLQKTSYQQEMESVIRFYSDFGNASKARSGVYTWNTRIAEPRALFTEGKLGMMLDYHSYKSFLAEKNTHISFGVALAPQIENAKTPVHFADVHAIAVLRRSQGQKTAWHFAQWLTSQAQAAIYLPRVGAAPARRDLIQASVLSPLLQESALNARRTKENYPEYNSDFLRDIIESVADGRLTPSESLAETRARYRGLLEQQ</sequence>
<keyword evidence="4" id="KW-0472">Membrane</keyword>
<dbReference type="InterPro" id="IPR006059">
    <property type="entry name" value="SBP"/>
</dbReference>
<evidence type="ECO:0000313" key="6">
    <source>
        <dbReference type="Proteomes" id="UP000177954"/>
    </source>
</evidence>
<dbReference type="EMBL" id="MHNZ01000002">
    <property type="protein sequence ID" value="OGZ57047.1"/>
    <property type="molecule type" value="Genomic_DNA"/>
</dbReference>
<accession>A0A1G2H3L4</accession>
<evidence type="ECO:0000256" key="2">
    <source>
        <dbReference type="ARBA" id="ARBA00022448"/>
    </source>
</evidence>
<dbReference type="STRING" id="1802129.A3J04_00595"/>
<evidence type="ECO:0000313" key="5">
    <source>
        <dbReference type="EMBL" id="OGZ57047.1"/>
    </source>
</evidence>
<reference evidence="5 6" key="1">
    <citation type="journal article" date="2016" name="Nat. Commun.">
        <title>Thousands of microbial genomes shed light on interconnected biogeochemical processes in an aquifer system.</title>
        <authorList>
            <person name="Anantharaman K."/>
            <person name="Brown C.T."/>
            <person name="Hug L.A."/>
            <person name="Sharon I."/>
            <person name="Castelle C.J."/>
            <person name="Probst A.J."/>
            <person name="Thomas B.C."/>
            <person name="Singh A."/>
            <person name="Wilkins M.J."/>
            <person name="Karaoz U."/>
            <person name="Brodie E.L."/>
            <person name="Williams K.H."/>
            <person name="Hubbard S.S."/>
            <person name="Banfield J.F."/>
        </authorList>
    </citation>
    <scope>NUCLEOTIDE SEQUENCE [LARGE SCALE GENOMIC DNA]</scope>
</reference>
<gene>
    <name evidence="5" type="ORF">A3J04_00595</name>
</gene>
<dbReference type="PANTHER" id="PTHR30061">
    <property type="entry name" value="MALTOSE-BINDING PERIPLASMIC PROTEIN"/>
    <property type="match status" value="1"/>
</dbReference>
<keyword evidence="2" id="KW-0813">Transport</keyword>
<dbReference type="SUPFAM" id="SSF53850">
    <property type="entry name" value="Periplasmic binding protein-like II"/>
    <property type="match status" value="1"/>
</dbReference>
<evidence type="ECO:0000256" key="4">
    <source>
        <dbReference type="SAM" id="Phobius"/>
    </source>
</evidence>
<evidence type="ECO:0000256" key="1">
    <source>
        <dbReference type="ARBA" id="ARBA00008520"/>
    </source>
</evidence>
<dbReference type="GO" id="GO:1901982">
    <property type="term" value="F:maltose binding"/>
    <property type="evidence" value="ECO:0007669"/>
    <property type="project" value="TreeGrafter"/>
</dbReference>
<evidence type="ECO:0000256" key="3">
    <source>
        <dbReference type="ARBA" id="ARBA00022729"/>
    </source>
</evidence>
<keyword evidence="4" id="KW-1133">Transmembrane helix</keyword>
<evidence type="ECO:0008006" key="7">
    <source>
        <dbReference type="Google" id="ProtNLM"/>
    </source>
</evidence>
<dbReference type="Pfam" id="PF01547">
    <property type="entry name" value="SBP_bac_1"/>
    <property type="match status" value="1"/>
</dbReference>
<comment type="caution">
    <text evidence="5">The sequence shown here is derived from an EMBL/GenBank/DDBJ whole genome shotgun (WGS) entry which is preliminary data.</text>
</comment>
<dbReference type="GO" id="GO:0015768">
    <property type="term" value="P:maltose transport"/>
    <property type="evidence" value="ECO:0007669"/>
    <property type="project" value="TreeGrafter"/>
</dbReference>
<dbReference type="AlphaFoldDB" id="A0A1G2H3L4"/>
<name>A0A1G2H3L4_9BACT</name>